<sequence>MNWLSNQEGKWLLVIDNADDRRIDLNQCMPRGDRGCIIITTRNPGHVQHGNVGSRFFEFQGMGDDEGSVLLLRSANVKEPWDPECSSLAMKITKRLGSLALALIQAGAAIRCHLCKLRDYLSYYDRDWSRILAIRRPSLRPTNSDDDEYLTAHATFEVSYRHIENMRTEASRDALQLLKVLSFLDSNNIRSDIFKELLKIAKSRERNKKTMTATYSKSQSHGRSSGFFDRYRFRRGLGELRQMSLITYHESSDSYSLHPVIHKWARERPGMSVSEQAVWAHAAALTLGHSILLPPLGDTEEDEIFRRDIQPHVEHVRNCQGKIDAWILKRRQSRFGGLIEWPGAESQFSRSRAQLYMKFSRVYVQNGRWNEARDLQLEAKSLQQQAVKGLIELRNSTKHEDTLTAMGNLGRTLAKLYENLDDTKCLLEEALNGMDELLGPTHIKTLAIKEDLAMLAIQMNEQLQAPHLSVSSEVLNVMKIILDCHKDKLGKENPLTLLAMVNLARGYTALGQFDEAEALVRRGLDIAHRNLGENHIGTLMGRTLLGKILTHQSRYHEAEETLRGVNERQRSLSKDRGDLHPDRIGAMIVLSWCLREQGKLDESIQICDTVIDALGQISLKQHPLERKMRVQKEEMTGILEASNSE</sequence>
<comment type="caution">
    <text evidence="2">The sequence shown here is derived from an EMBL/GenBank/DDBJ whole genome shotgun (WGS) entry which is preliminary data.</text>
</comment>
<dbReference type="InterPro" id="IPR027417">
    <property type="entry name" value="P-loop_NTPase"/>
</dbReference>
<dbReference type="Pfam" id="PF13424">
    <property type="entry name" value="TPR_12"/>
    <property type="match status" value="1"/>
</dbReference>
<proteinExistence type="predicted"/>
<dbReference type="Pfam" id="PF25000">
    <property type="entry name" value="DUF7779"/>
    <property type="match status" value="1"/>
</dbReference>
<dbReference type="InterPro" id="IPR056681">
    <property type="entry name" value="DUF7779"/>
</dbReference>
<gene>
    <name evidence="2" type="ORF">PENSTE_c011G04584</name>
</gene>
<dbReference type="STRING" id="303698.A0A1V6T8E6"/>
<dbReference type="OrthoDB" id="5086500at2759"/>
<accession>A0A1V6T8E6</accession>
<reference evidence="3" key="1">
    <citation type="journal article" date="2017" name="Nat. Microbiol.">
        <title>Global analysis of biosynthetic gene clusters reveals vast potential of secondary metabolite production in Penicillium species.</title>
        <authorList>
            <person name="Nielsen J.C."/>
            <person name="Grijseels S."/>
            <person name="Prigent S."/>
            <person name="Ji B."/>
            <person name="Dainat J."/>
            <person name="Nielsen K.F."/>
            <person name="Frisvad J.C."/>
            <person name="Workman M."/>
            <person name="Nielsen J."/>
        </authorList>
    </citation>
    <scope>NUCLEOTIDE SEQUENCE [LARGE SCALE GENOMIC DNA]</scope>
    <source>
        <strain evidence="3">IBT 24891</strain>
    </source>
</reference>
<evidence type="ECO:0000313" key="2">
    <source>
        <dbReference type="EMBL" id="OQE21993.1"/>
    </source>
</evidence>
<dbReference type="InterPro" id="IPR011990">
    <property type="entry name" value="TPR-like_helical_dom_sf"/>
</dbReference>
<name>A0A1V6T8E6_9EURO</name>
<dbReference type="SUPFAM" id="SSF52540">
    <property type="entry name" value="P-loop containing nucleoside triphosphate hydrolases"/>
    <property type="match status" value="1"/>
</dbReference>
<dbReference type="EMBL" id="MLKD01000011">
    <property type="protein sequence ID" value="OQE21993.1"/>
    <property type="molecule type" value="Genomic_DNA"/>
</dbReference>
<dbReference type="Gene3D" id="1.25.40.10">
    <property type="entry name" value="Tetratricopeptide repeat domain"/>
    <property type="match status" value="2"/>
</dbReference>
<keyword evidence="3" id="KW-1185">Reference proteome</keyword>
<organism evidence="2 3">
    <name type="scientific">Penicillium steckii</name>
    <dbReference type="NCBI Taxonomy" id="303698"/>
    <lineage>
        <taxon>Eukaryota</taxon>
        <taxon>Fungi</taxon>
        <taxon>Dikarya</taxon>
        <taxon>Ascomycota</taxon>
        <taxon>Pezizomycotina</taxon>
        <taxon>Eurotiomycetes</taxon>
        <taxon>Eurotiomycetidae</taxon>
        <taxon>Eurotiales</taxon>
        <taxon>Aspergillaceae</taxon>
        <taxon>Penicillium</taxon>
    </lineage>
</organism>
<dbReference type="AlphaFoldDB" id="A0A1V6T8E6"/>
<dbReference type="Proteomes" id="UP000191285">
    <property type="component" value="Unassembled WGS sequence"/>
</dbReference>
<dbReference type="PANTHER" id="PTHR46082">
    <property type="entry name" value="ATP/GTP-BINDING PROTEIN-RELATED"/>
    <property type="match status" value="1"/>
</dbReference>
<feature type="domain" description="DUF7779" evidence="1">
    <location>
        <begin position="170"/>
        <end position="268"/>
    </location>
</feature>
<dbReference type="SUPFAM" id="SSF48452">
    <property type="entry name" value="TPR-like"/>
    <property type="match status" value="1"/>
</dbReference>
<evidence type="ECO:0000259" key="1">
    <source>
        <dbReference type="Pfam" id="PF25000"/>
    </source>
</evidence>
<dbReference type="PANTHER" id="PTHR46082:SF6">
    <property type="entry name" value="AAA+ ATPASE DOMAIN-CONTAINING PROTEIN-RELATED"/>
    <property type="match status" value="1"/>
</dbReference>
<protein>
    <recommendedName>
        <fullName evidence="1">DUF7779 domain-containing protein</fullName>
    </recommendedName>
</protein>
<dbReference type="Gene3D" id="3.40.50.300">
    <property type="entry name" value="P-loop containing nucleotide triphosphate hydrolases"/>
    <property type="match status" value="1"/>
</dbReference>
<evidence type="ECO:0000313" key="3">
    <source>
        <dbReference type="Proteomes" id="UP000191285"/>
    </source>
</evidence>
<dbReference type="InterPro" id="IPR053137">
    <property type="entry name" value="NLR-like"/>
</dbReference>